<dbReference type="AlphaFoldDB" id="A0A1Z3NAG0"/>
<sequence>MGAFMEKFSQSLVSTITNLQKRLESVLENDFEAKVEASERHAHFEPSRDLSLVRGLSLGLPEDHIDRAIVVFSRLALLFDAGVMLENHDGQWKAQAYFHKGATHLLKNNSKSFVKIPQMNLLSVLSTASQPMLEKLQLQHLDPDNKTSCLLIKASPDFAFILFSGMADLWLKEHVENVRRALINGLAD</sequence>
<dbReference type="EMBL" id="CP020946">
    <property type="protein sequence ID" value="ASD64452.1"/>
    <property type="molecule type" value="Genomic_DNA"/>
</dbReference>
<dbReference type="GO" id="GO:0016787">
    <property type="term" value="F:hydrolase activity"/>
    <property type="evidence" value="ECO:0007669"/>
    <property type="project" value="UniProtKB-KW"/>
</dbReference>
<reference evidence="1 2" key="1">
    <citation type="submission" date="2017-04" db="EMBL/GenBank/DDBJ databases">
        <title>Whole genome sequence of Bdellovibrio bacteriovorus strain SSB218315.</title>
        <authorList>
            <person name="Oyedara O."/>
            <person name="Rodriguez-Perez M.A."/>
        </authorList>
    </citation>
    <scope>NUCLEOTIDE SEQUENCE [LARGE SCALE GENOMIC DNA]</scope>
    <source>
        <strain evidence="1 2">SSB218315</strain>
    </source>
</reference>
<protein>
    <submittedName>
        <fullName evidence="1">GTP cyclohydrolase</fullName>
    </submittedName>
</protein>
<accession>A0A1Z3NAG0</accession>
<organism evidence="1 2">
    <name type="scientific">Bdellovibrio bacteriovorus</name>
    <dbReference type="NCBI Taxonomy" id="959"/>
    <lineage>
        <taxon>Bacteria</taxon>
        <taxon>Pseudomonadati</taxon>
        <taxon>Bdellovibrionota</taxon>
        <taxon>Bdellovibrionia</taxon>
        <taxon>Bdellovibrionales</taxon>
        <taxon>Pseudobdellovibrionaceae</taxon>
        <taxon>Bdellovibrio</taxon>
    </lineage>
</organism>
<dbReference type="Proteomes" id="UP000197003">
    <property type="component" value="Chromosome"/>
</dbReference>
<evidence type="ECO:0000313" key="2">
    <source>
        <dbReference type="Proteomes" id="UP000197003"/>
    </source>
</evidence>
<gene>
    <name evidence="1" type="ORF">B9G79_13180</name>
</gene>
<evidence type="ECO:0000313" key="1">
    <source>
        <dbReference type="EMBL" id="ASD64452.1"/>
    </source>
</evidence>
<name>A0A1Z3NAG0_BDEBC</name>
<keyword evidence="1" id="KW-0378">Hydrolase</keyword>
<dbReference type="OrthoDB" id="5292345at2"/>
<proteinExistence type="predicted"/>